<evidence type="ECO:0000256" key="4">
    <source>
        <dbReference type="SAM" id="Phobius"/>
    </source>
</evidence>
<dbReference type="GO" id="GO:0005737">
    <property type="term" value="C:cytoplasm"/>
    <property type="evidence" value="ECO:0007669"/>
    <property type="project" value="TreeGrafter"/>
</dbReference>
<evidence type="ECO:0000313" key="6">
    <source>
        <dbReference type="EMBL" id="CAB4997909.1"/>
    </source>
</evidence>
<gene>
    <name evidence="6" type="ORF">UFOPK3992_00459</name>
</gene>
<evidence type="ECO:0000259" key="5">
    <source>
        <dbReference type="Pfam" id="PF25390"/>
    </source>
</evidence>
<feature type="compositionally biased region" description="Low complexity" evidence="3">
    <location>
        <begin position="342"/>
        <end position="351"/>
    </location>
</feature>
<dbReference type="InterPro" id="IPR009091">
    <property type="entry name" value="RCC1/BLIP-II"/>
</dbReference>
<dbReference type="InterPro" id="IPR000408">
    <property type="entry name" value="Reg_chr_condens"/>
</dbReference>
<evidence type="ECO:0000256" key="1">
    <source>
        <dbReference type="ARBA" id="ARBA00022658"/>
    </source>
</evidence>
<dbReference type="InterPro" id="IPR051553">
    <property type="entry name" value="Ran_GTPase-activating"/>
</dbReference>
<feature type="transmembrane region" description="Helical" evidence="4">
    <location>
        <begin position="374"/>
        <end position="395"/>
    </location>
</feature>
<keyword evidence="1" id="KW-0344">Guanine-nucleotide releasing factor</keyword>
<dbReference type="SUPFAM" id="SSF50985">
    <property type="entry name" value="RCC1/BLIP-II"/>
    <property type="match status" value="1"/>
</dbReference>
<keyword evidence="4" id="KW-0812">Transmembrane</keyword>
<sequence>MLCWGLNANGQLGNGVLAEPGPTPAFSAAPVAIVGPLASLKVTAIAAGGNNTCAVAKGGEVYCWGDNSAGQLGIGAAGAARPTPTRVLPKGLLVGRAVTSLVVGDLHACALDSEGLAFCWGSNAFGQVGSGVPHRGGEGGQYLVPTPVTRTPLDDSVPAPTPVTISSLSAGSGFTCAIATSAAKPLPSAYCWGRLLNGRLGNGYSGSNKTASTFTPTAVPSTGALAKRSLTTISSGGATTCVLDTQRSAYCWGDGSTGQVGNGEAASAAPLPPTAVKRSGPYSMLGLAQVSVGVNHACGLNPPDAGGAASCWGANGSGQLGTGTLKEGTQGQPRAVRLVAASPSPTSSTTPIPVDPGVPVTPVEPATPSSGGSLVTTLIAFVAGLVVGALVTVLVTRRRAPSQP</sequence>
<evidence type="ECO:0000256" key="3">
    <source>
        <dbReference type="SAM" id="MobiDB-lite"/>
    </source>
</evidence>
<dbReference type="PRINTS" id="PR00633">
    <property type="entry name" value="RCCNDNSATION"/>
</dbReference>
<dbReference type="PROSITE" id="PS50012">
    <property type="entry name" value="RCC1_3"/>
    <property type="match status" value="5"/>
</dbReference>
<dbReference type="PANTHER" id="PTHR45982">
    <property type="entry name" value="REGULATOR OF CHROMOSOME CONDENSATION"/>
    <property type="match status" value="1"/>
</dbReference>
<evidence type="ECO:0000256" key="2">
    <source>
        <dbReference type="ARBA" id="ARBA00022737"/>
    </source>
</evidence>
<dbReference type="InterPro" id="IPR058923">
    <property type="entry name" value="RCC1-like_dom"/>
</dbReference>
<dbReference type="EMBL" id="CAFBOZ010000047">
    <property type="protein sequence ID" value="CAB4997909.1"/>
    <property type="molecule type" value="Genomic_DNA"/>
</dbReference>
<organism evidence="6">
    <name type="scientific">freshwater metagenome</name>
    <dbReference type="NCBI Taxonomy" id="449393"/>
    <lineage>
        <taxon>unclassified sequences</taxon>
        <taxon>metagenomes</taxon>
        <taxon>ecological metagenomes</taxon>
    </lineage>
</organism>
<dbReference type="GO" id="GO:0005085">
    <property type="term" value="F:guanyl-nucleotide exchange factor activity"/>
    <property type="evidence" value="ECO:0007669"/>
    <property type="project" value="TreeGrafter"/>
</dbReference>
<proteinExistence type="predicted"/>
<name>A0A6J7P3Y8_9ZZZZ</name>
<keyword evidence="2" id="KW-0677">Repeat</keyword>
<dbReference type="AlphaFoldDB" id="A0A6J7P3Y8"/>
<dbReference type="Gene3D" id="2.130.10.30">
    <property type="entry name" value="Regulator of chromosome condensation 1/beta-lactamase-inhibitor protein II"/>
    <property type="match status" value="1"/>
</dbReference>
<dbReference type="Pfam" id="PF25390">
    <property type="entry name" value="WD40_RLD"/>
    <property type="match status" value="1"/>
</dbReference>
<dbReference type="PANTHER" id="PTHR45982:SF1">
    <property type="entry name" value="REGULATOR OF CHROMOSOME CONDENSATION"/>
    <property type="match status" value="1"/>
</dbReference>
<keyword evidence="4" id="KW-0472">Membrane</keyword>
<protein>
    <submittedName>
        <fullName evidence="6">Unannotated protein</fullName>
    </submittedName>
</protein>
<reference evidence="6" key="1">
    <citation type="submission" date="2020-05" db="EMBL/GenBank/DDBJ databases">
        <authorList>
            <person name="Chiriac C."/>
            <person name="Salcher M."/>
            <person name="Ghai R."/>
            <person name="Kavagutti S V."/>
        </authorList>
    </citation>
    <scope>NUCLEOTIDE SEQUENCE</scope>
</reference>
<keyword evidence="4" id="KW-1133">Transmembrane helix</keyword>
<feature type="domain" description="RCC1-like" evidence="5">
    <location>
        <begin position="2"/>
        <end position="337"/>
    </location>
</feature>
<accession>A0A6J7P3Y8</accession>
<feature type="region of interest" description="Disordered" evidence="3">
    <location>
        <begin position="341"/>
        <end position="370"/>
    </location>
</feature>